<dbReference type="Gene3D" id="2.40.160.20">
    <property type="match status" value="1"/>
</dbReference>
<geneLocation type="plasmid" evidence="4 5">
    <name>unnamed1</name>
</geneLocation>
<evidence type="ECO:0000313" key="5">
    <source>
        <dbReference type="Proteomes" id="UP000092018"/>
    </source>
</evidence>
<dbReference type="InterPro" id="IPR011250">
    <property type="entry name" value="OMP/PagP_B-barrel"/>
</dbReference>
<reference evidence="4 5" key="1">
    <citation type="submission" date="2016-06" db="EMBL/GenBank/DDBJ databases">
        <title>Adaptive Radiation by Waves of Gene Transfer Leads to Fine-Scale Resource Partitioning in Marine Microbes.</title>
        <authorList>
            <person name="Hehemann J.-H."/>
            <person name="Arevalo P."/>
            <person name="Datta M.S."/>
            <person name="Yu X."/>
            <person name="Corzett C."/>
            <person name="Henschel A."/>
            <person name="Preheim S.P."/>
            <person name="Timberlake S."/>
            <person name="Alm E.J."/>
            <person name="Polz M.F."/>
        </authorList>
    </citation>
    <scope>NUCLEOTIDE SEQUENCE [LARGE SCALE GENOMIC DNA]</scope>
    <source>
        <strain evidence="4 5">FF50</strain>
        <plasmid evidence="4 5">unnamed1</plasmid>
    </source>
</reference>
<dbReference type="Proteomes" id="UP000092018">
    <property type="component" value="Plasmid unnamed1"/>
</dbReference>
<dbReference type="SUPFAM" id="SSF56925">
    <property type="entry name" value="OMPA-like"/>
    <property type="match status" value="1"/>
</dbReference>
<evidence type="ECO:0000256" key="1">
    <source>
        <dbReference type="ARBA" id="ARBA00022729"/>
    </source>
</evidence>
<sequence length="224" mass="24319">MFAQSNTLRFLDSINTSHSYQTPPTNMNKSLIALSIIAVSSSAFASTADNTKPNQNTPDSTNSFSISVGYARLNMENSDSALNGVAIQFDQSINPYITFNTGITYTARTQRLETAYYNGAYYQPTYADIDLGVFETNFDLKLGNDIASDKNITLHPYLVAGGVLAISNLSGNGMSVSDTDFGGEFGAGLNMTVKKHLALDASYKEQRIKGTNNEMLMATVGYKF</sequence>
<dbReference type="EMBL" id="CP016179">
    <property type="protein sequence ID" value="ANO35394.1"/>
    <property type="molecule type" value="Genomic_DNA"/>
</dbReference>
<keyword evidence="1 2" id="KW-0732">Signal</keyword>
<keyword evidence="4" id="KW-0614">Plasmid</keyword>
<dbReference type="KEGG" id="vbr:A6E01_19465"/>
<gene>
    <name evidence="4" type="ORF">A6E01_19465</name>
</gene>
<protein>
    <recommendedName>
        <fullName evidence="3">Outer membrane protein beta-barrel domain-containing protein</fullName>
    </recommendedName>
</protein>
<accession>A0AAN0XZP7</accession>
<name>A0AAN0XZP7_9VIBR</name>
<organism evidence="4 5">
    <name type="scientific">Vibrio breoganii</name>
    <dbReference type="NCBI Taxonomy" id="553239"/>
    <lineage>
        <taxon>Bacteria</taxon>
        <taxon>Pseudomonadati</taxon>
        <taxon>Pseudomonadota</taxon>
        <taxon>Gammaproteobacteria</taxon>
        <taxon>Vibrionales</taxon>
        <taxon>Vibrionaceae</taxon>
        <taxon>Vibrio</taxon>
    </lineage>
</organism>
<evidence type="ECO:0000259" key="3">
    <source>
        <dbReference type="Pfam" id="PF13505"/>
    </source>
</evidence>
<feature type="domain" description="Outer membrane protein beta-barrel" evidence="3">
    <location>
        <begin position="32"/>
        <end position="224"/>
    </location>
</feature>
<dbReference type="Pfam" id="PF13505">
    <property type="entry name" value="OMP_b-brl"/>
    <property type="match status" value="1"/>
</dbReference>
<feature type="signal peptide" evidence="2">
    <location>
        <begin position="1"/>
        <end position="45"/>
    </location>
</feature>
<feature type="chain" id="PRO_5042917577" description="Outer membrane protein beta-barrel domain-containing protein" evidence="2">
    <location>
        <begin position="46"/>
        <end position="224"/>
    </location>
</feature>
<dbReference type="InterPro" id="IPR027385">
    <property type="entry name" value="Beta-barrel_OMP"/>
</dbReference>
<evidence type="ECO:0000256" key="2">
    <source>
        <dbReference type="SAM" id="SignalP"/>
    </source>
</evidence>
<dbReference type="AlphaFoldDB" id="A0AAN0XZP7"/>
<proteinExistence type="predicted"/>
<evidence type="ECO:0000313" key="4">
    <source>
        <dbReference type="EMBL" id="ANO35394.1"/>
    </source>
</evidence>